<feature type="transmembrane region" description="Helical" evidence="1">
    <location>
        <begin position="21"/>
        <end position="43"/>
    </location>
</feature>
<sequence length="533" mass="56940">MVAELLRLRLRILANGFRRPPAQLFALVLGLVVAFGGIVAAWWGAQWISRFDDAFVTRGITVVGSWLVLACFLVPAVAVRRSALSSRAFLGYGIPPIAVCLTLFAYAILGPGILLAPIAAAPVAAWTNTASVHLAWAAAPLLFLQGLISVKLGRQLGVAVRRHRRLAAWVDFIGVFTLVVGAALSVVTLAPRIHELRWLADAVRPFQGFLHWLPDWLATTPLGVLWAAPGWATPLIDEPETAWRSLGMAALLVVVLFVCWFVAIGLPLRATRRLPGPRRTRVPGWFARFPTTPTGAIAARSVSYWLRDPRYRAVFAVLPLVPVVVLVALRVGGVPFPVAVLVPLPLMTLLIAWSTIHNDVAYDNTAIWQHVAAQTRGVDDRRGRAIPVLIWGAVLLLVGVPLAVWGHGDLAVAPPLLGVCIALLLGGIGIGNLYSARFPYAAPRPGDAAWQAPQVPGSQGGVAQAISIVLVLATAAPAFAAAALWWFSRGAWGWVALGLGLLVGIAVYAIGVRGGGAAFERRGPELLAFTLRN</sequence>
<gene>
    <name evidence="2" type="ORF">FLP23_10955</name>
</gene>
<dbReference type="OrthoDB" id="3261041at2"/>
<feature type="transmembrane region" description="Helical" evidence="1">
    <location>
        <begin position="134"/>
        <end position="154"/>
    </location>
</feature>
<organism evidence="2 3">
    <name type="scientific">Protaetiibacter larvae</name>
    <dbReference type="NCBI Taxonomy" id="2592654"/>
    <lineage>
        <taxon>Bacteria</taxon>
        <taxon>Bacillati</taxon>
        <taxon>Actinomycetota</taxon>
        <taxon>Actinomycetes</taxon>
        <taxon>Micrococcales</taxon>
        <taxon>Microbacteriaceae</taxon>
        <taxon>Protaetiibacter</taxon>
    </lineage>
</organism>
<dbReference type="KEGG" id="lyk:FLP23_10955"/>
<keyword evidence="3" id="KW-1185">Reference proteome</keyword>
<proteinExistence type="predicted"/>
<feature type="transmembrane region" description="Helical" evidence="1">
    <location>
        <begin position="492"/>
        <end position="512"/>
    </location>
</feature>
<feature type="transmembrane region" description="Helical" evidence="1">
    <location>
        <begin position="166"/>
        <end position="190"/>
    </location>
</feature>
<keyword evidence="1" id="KW-0812">Transmembrane</keyword>
<keyword evidence="1" id="KW-0472">Membrane</keyword>
<dbReference type="AlphaFoldDB" id="A0A5C1YC66"/>
<dbReference type="EMBL" id="CP043504">
    <property type="protein sequence ID" value="QEO10477.1"/>
    <property type="molecule type" value="Genomic_DNA"/>
</dbReference>
<feature type="transmembrane region" description="Helical" evidence="1">
    <location>
        <begin position="465"/>
        <end position="486"/>
    </location>
</feature>
<reference evidence="2 3" key="1">
    <citation type="submission" date="2019-09" db="EMBL/GenBank/DDBJ databases">
        <title>Genome sequencing of strain KACC 19322.</title>
        <authorList>
            <person name="Heo J."/>
            <person name="Kim S.-J."/>
            <person name="Kim J.-S."/>
            <person name="Hong S.-B."/>
            <person name="Kwon S.-W."/>
        </authorList>
    </citation>
    <scope>NUCLEOTIDE SEQUENCE [LARGE SCALE GENOMIC DNA]</scope>
    <source>
        <strain evidence="2 3">KACC 19322</strain>
    </source>
</reference>
<dbReference type="Proteomes" id="UP000322159">
    <property type="component" value="Chromosome"/>
</dbReference>
<evidence type="ECO:0000256" key="1">
    <source>
        <dbReference type="SAM" id="Phobius"/>
    </source>
</evidence>
<protein>
    <submittedName>
        <fullName evidence="2">Uncharacterized protein</fullName>
    </submittedName>
</protein>
<feature type="transmembrane region" description="Helical" evidence="1">
    <location>
        <begin position="412"/>
        <end position="434"/>
    </location>
</feature>
<feature type="transmembrane region" description="Helical" evidence="1">
    <location>
        <begin position="89"/>
        <end position="114"/>
    </location>
</feature>
<feature type="transmembrane region" description="Helical" evidence="1">
    <location>
        <begin position="246"/>
        <end position="268"/>
    </location>
</feature>
<feature type="transmembrane region" description="Helical" evidence="1">
    <location>
        <begin position="55"/>
        <end position="77"/>
    </location>
</feature>
<dbReference type="RefSeq" id="WP_149325894.1">
    <property type="nucleotide sequence ID" value="NZ_CP043504.1"/>
</dbReference>
<feature type="transmembrane region" description="Helical" evidence="1">
    <location>
        <begin position="385"/>
        <end position="406"/>
    </location>
</feature>
<feature type="transmembrane region" description="Helical" evidence="1">
    <location>
        <begin position="338"/>
        <end position="356"/>
    </location>
</feature>
<evidence type="ECO:0000313" key="3">
    <source>
        <dbReference type="Proteomes" id="UP000322159"/>
    </source>
</evidence>
<feature type="transmembrane region" description="Helical" evidence="1">
    <location>
        <begin position="313"/>
        <end position="332"/>
    </location>
</feature>
<keyword evidence="1" id="KW-1133">Transmembrane helix</keyword>
<evidence type="ECO:0000313" key="2">
    <source>
        <dbReference type="EMBL" id="QEO10477.1"/>
    </source>
</evidence>
<accession>A0A5C1YC66</accession>
<name>A0A5C1YC66_9MICO</name>